<dbReference type="SUPFAM" id="SSF48371">
    <property type="entry name" value="ARM repeat"/>
    <property type="match status" value="2"/>
</dbReference>
<evidence type="ECO:0000256" key="2">
    <source>
        <dbReference type="ARBA" id="ARBA00022694"/>
    </source>
</evidence>
<dbReference type="GO" id="GO:0030488">
    <property type="term" value="P:tRNA methylation"/>
    <property type="evidence" value="ECO:0007669"/>
    <property type="project" value="TreeGrafter"/>
</dbReference>
<keyword evidence="2" id="KW-0819">tRNA processing</keyword>
<reference evidence="6 7" key="1">
    <citation type="submission" date="2024-01" db="EMBL/GenBank/DDBJ databases">
        <title>Comparative genomics of Cryptococcus and Kwoniella reveals pathogenesis evolution and contrasting modes of karyotype evolution via chromosome fusion or intercentromeric recombination.</title>
        <authorList>
            <person name="Coelho M.A."/>
            <person name="David-Palma M."/>
            <person name="Shea T."/>
            <person name="Bowers K."/>
            <person name="McGinley-Smith S."/>
            <person name="Mohammad A.W."/>
            <person name="Gnirke A."/>
            <person name="Yurkov A.M."/>
            <person name="Nowrousian M."/>
            <person name="Sun S."/>
            <person name="Cuomo C.A."/>
            <person name="Heitman J."/>
        </authorList>
    </citation>
    <scope>NUCLEOTIDE SEQUENCE [LARGE SCALE GENOMIC DNA]</scope>
    <source>
        <strain evidence="6 7">CBS 6074</strain>
    </source>
</reference>
<feature type="domain" description="tRNA (32-2'-O)-methyltransferase regulator THADA-like C-terminal TPR repeats region" evidence="5">
    <location>
        <begin position="848"/>
        <end position="1001"/>
    </location>
</feature>
<evidence type="ECO:0000313" key="7">
    <source>
        <dbReference type="Proteomes" id="UP001355207"/>
    </source>
</evidence>
<keyword evidence="7" id="KW-1185">Reference proteome</keyword>
<feature type="domain" description="tRNA (32-2'-O)-methyltransferase regulator THADA-like TPR repeats region" evidence="4">
    <location>
        <begin position="240"/>
        <end position="464"/>
    </location>
</feature>
<sequence>MDDLIPKNEGKGDLESCRKALVKARSFELEDGDLINQGIDLVLSTHPPALHLKQLELLLIILRHLTNLSSTLFHRLDVSSNVHEQLIPAFQPSGHLASLILANLDSPLKVQQQRASEVLSLAGHLSNLLPAPSASASVPTTFMVPFFTLAINGGISRRSNLTIISSLLDYIPTSAIPENLVDNLLEDLPVVDCSIVRSNLIVNLLLKLSSTEPEDQRQSSVLKKVLPYFDPELPHAVMVTMNRYFLPALFKEDPSYVPTLLESLSRETELFGAWITVASLGVSLGLVKINELSREDLKDALSHEDTDIRMRAFELVSSVTKDQFNEEILELVKEGFMWNDALPSAGSRSTFSSTTYAFLVKLHQLETLAKRVNRKKPNTDKIIKEQESLNHVLPLCESFHRWFLIYLDKGLIQARRFPVFKILLSLNLLGRYLDVFGDTENIHENVFTQERVEMLLNCQMSEFTEVRLRSRKILESAKIPLPSYESLSTPSSQALLQSALNSINLPRKTQAEAGKSALCILFIKLIRDDKNQNRALEFVGDLINQLETGIEAVEEDLVKGIEEYPLHGSLAAVGDLLSCLDLTSVNAQDAWQPTFHQLFTLIERIWKVTRTVISLAPSVVEGAANASRPDHEIARAYEVLDGADEEEDGEGGEGMDHTGLLSGCWRATRNAGELLATIVSLPINQSGASQTVWTKEGIDTAGQCFLTWMHEIRHRGTFSKIATAFAQLVEAVRPIPNLRGLCEEWLQHELKTIASDQHSTTRRSAGLPYSILSLVSSDEQLINTALTALLDLARVDNGKTSNITKVHSFNVLKIVMLDARQTKWFSQWFEKGVMTALGAFESEDWNVRNVGLILFSTLVHRCLSPPRSGQDLYKSRTTLSTRHSFSSFHAKYPLVIPFITKYLEQHNHNRGNRHSPLFPILIIIRSLRYDGEAGGLVKGLRVTVERYLSSKEHQVRPVVAQALSSLIAPAHSFDIALAISTSHEKSDMNTIHGQMLYLRQLIASVIPWHAVPTCSKQSFEEQLLLLVQRFVPGICPPITQAVLGCVKAYKQNTPPQLSELTKQTSVLSAQYLTNMDNIAFTPGEDARHIAFVEYSLSHGPTEDSVLGLLSKSATETDHEIALHQLPSLAYLWTTRIFDQVLEIGLAGRGGDGVRALALDVLSEVSWSCKVLQGMTKRLRGVMDKLRILIKNQCVPVKEAALVVLGWAVNQAIITGDISATDGLNMLSNPILAFSQEDESQPSRYSALQSLSHLAIHIFRSPNPVLHQTLVRLVQDDDEEIRVEASDIIRRGLNRKRGVVQSKSLEIYWQWLGQYLESLSDAEREKWLIWITDLSLDKQGYEQDLEMFNRHTNSTEVLFEVEPSNIFRDPLVDLYYSNKILKNLKVNSTISETTKARKETQIRNISPEGKDVSLSPIDDAWETKRTLVRRKEYQA</sequence>
<accession>A0AAX4K6Z9</accession>
<dbReference type="Pfam" id="PF25150">
    <property type="entry name" value="TPR_Trm732"/>
    <property type="match status" value="1"/>
</dbReference>
<dbReference type="InterPro" id="IPR016024">
    <property type="entry name" value="ARM-type_fold"/>
</dbReference>
<protein>
    <recommendedName>
        <fullName evidence="8">DUF2428 domain-containing protein</fullName>
    </recommendedName>
</protein>
<dbReference type="InterPro" id="IPR056843">
    <property type="entry name" value="THADA-like_TPR"/>
</dbReference>
<dbReference type="Pfam" id="PF10350">
    <property type="entry name" value="DUF2428"/>
    <property type="match status" value="1"/>
</dbReference>
<evidence type="ECO:0000313" key="6">
    <source>
        <dbReference type="EMBL" id="WWC92899.1"/>
    </source>
</evidence>
<comment type="similarity">
    <text evidence="1">Belongs to the THADA family.</text>
</comment>
<evidence type="ECO:0000259" key="5">
    <source>
        <dbReference type="Pfam" id="PF25151"/>
    </source>
</evidence>
<dbReference type="GO" id="GO:0005829">
    <property type="term" value="C:cytosol"/>
    <property type="evidence" value="ECO:0007669"/>
    <property type="project" value="TreeGrafter"/>
</dbReference>
<dbReference type="GeneID" id="91098529"/>
<dbReference type="EMBL" id="CP144108">
    <property type="protein sequence ID" value="WWC92899.1"/>
    <property type="molecule type" value="Genomic_DNA"/>
</dbReference>
<evidence type="ECO:0000256" key="1">
    <source>
        <dbReference type="ARBA" id="ARBA00010409"/>
    </source>
</evidence>
<proteinExistence type="inferred from homology"/>
<evidence type="ECO:0000259" key="3">
    <source>
        <dbReference type="Pfam" id="PF10350"/>
    </source>
</evidence>
<feature type="domain" description="DUF2428" evidence="3">
    <location>
        <begin position="595"/>
        <end position="846"/>
    </location>
</feature>
<dbReference type="InterPro" id="IPR019442">
    <property type="entry name" value="THADA/TRM732_DUF2428"/>
</dbReference>
<dbReference type="PANTHER" id="PTHR14387">
    <property type="entry name" value="THADA/DEATH RECEPTOR INTERACTING PROTEIN"/>
    <property type="match status" value="1"/>
</dbReference>
<dbReference type="InterPro" id="IPR051954">
    <property type="entry name" value="tRNA_methyltransferase_THADA"/>
</dbReference>
<dbReference type="RefSeq" id="XP_066079661.1">
    <property type="nucleotide sequence ID" value="XM_066223564.1"/>
</dbReference>
<evidence type="ECO:0008006" key="8">
    <source>
        <dbReference type="Google" id="ProtNLM"/>
    </source>
</evidence>
<dbReference type="Pfam" id="PF25151">
    <property type="entry name" value="TPR_Trm732_C"/>
    <property type="match status" value="1"/>
</dbReference>
<gene>
    <name evidence="6" type="ORF">L201_007861</name>
</gene>
<evidence type="ECO:0000259" key="4">
    <source>
        <dbReference type="Pfam" id="PF25150"/>
    </source>
</evidence>
<name>A0AAX4K6Z9_9TREE</name>
<dbReference type="Proteomes" id="UP001355207">
    <property type="component" value="Chromosome 11"/>
</dbReference>
<organism evidence="6 7">
    <name type="scientific">Kwoniella dendrophila CBS 6074</name>
    <dbReference type="NCBI Taxonomy" id="1295534"/>
    <lineage>
        <taxon>Eukaryota</taxon>
        <taxon>Fungi</taxon>
        <taxon>Dikarya</taxon>
        <taxon>Basidiomycota</taxon>
        <taxon>Agaricomycotina</taxon>
        <taxon>Tremellomycetes</taxon>
        <taxon>Tremellales</taxon>
        <taxon>Cryptococcaceae</taxon>
        <taxon>Kwoniella</taxon>
    </lineage>
</organism>
<dbReference type="PANTHER" id="PTHR14387:SF0">
    <property type="entry name" value="DUF2428 DOMAIN-CONTAINING PROTEIN"/>
    <property type="match status" value="1"/>
</dbReference>
<dbReference type="InterPro" id="IPR056842">
    <property type="entry name" value="THADA-like_TPR_C"/>
</dbReference>